<keyword evidence="3" id="KW-1185">Reference proteome</keyword>
<evidence type="ECO:0000313" key="2">
    <source>
        <dbReference type="EMBL" id="CAL1587418.1"/>
    </source>
</evidence>
<gene>
    <name evidence="2" type="ORF">KC01_LOCUS17379</name>
</gene>
<protein>
    <submittedName>
        <fullName evidence="2">Uncharacterized protein</fullName>
    </submittedName>
</protein>
<evidence type="ECO:0000256" key="1">
    <source>
        <dbReference type="SAM" id="MobiDB-lite"/>
    </source>
</evidence>
<reference evidence="2 3" key="1">
    <citation type="submission" date="2024-04" db="EMBL/GenBank/DDBJ databases">
        <authorList>
            <person name="Waldvogel A.-M."/>
            <person name="Schoenle A."/>
        </authorList>
    </citation>
    <scope>NUCLEOTIDE SEQUENCE [LARGE SCALE GENOMIC DNA]</scope>
</reference>
<dbReference type="AlphaFoldDB" id="A0AAV2KEX1"/>
<name>A0AAV2KEX1_KNICA</name>
<dbReference type="EMBL" id="OZ035840">
    <property type="protein sequence ID" value="CAL1587418.1"/>
    <property type="molecule type" value="Genomic_DNA"/>
</dbReference>
<accession>A0AAV2KEX1</accession>
<evidence type="ECO:0000313" key="3">
    <source>
        <dbReference type="Proteomes" id="UP001497482"/>
    </source>
</evidence>
<dbReference type="Proteomes" id="UP001497482">
    <property type="component" value="Chromosome 18"/>
</dbReference>
<organism evidence="2 3">
    <name type="scientific">Knipowitschia caucasica</name>
    <name type="common">Caucasian dwarf goby</name>
    <name type="synonym">Pomatoschistus caucasicus</name>
    <dbReference type="NCBI Taxonomy" id="637954"/>
    <lineage>
        <taxon>Eukaryota</taxon>
        <taxon>Metazoa</taxon>
        <taxon>Chordata</taxon>
        <taxon>Craniata</taxon>
        <taxon>Vertebrata</taxon>
        <taxon>Euteleostomi</taxon>
        <taxon>Actinopterygii</taxon>
        <taxon>Neopterygii</taxon>
        <taxon>Teleostei</taxon>
        <taxon>Neoteleostei</taxon>
        <taxon>Acanthomorphata</taxon>
        <taxon>Gobiaria</taxon>
        <taxon>Gobiiformes</taxon>
        <taxon>Gobioidei</taxon>
        <taxon>Gobiidae</taxon>
        <taxon>Gobiinae</taxon>
        <taxon>Knipowitschia</taxon>
    </lineage>
</organism>
<sequence length="141" mass="15468">MTRNLLKEYFELYFVVKPPPQSGPSLGSDPASVQIQPRVRPSLGSDPASVQIQPRVRPSLGSDPASVQIQPRVRPSLGPDPASVQTQPRSRPPPRSSSGWSLLWGSLSRHHKVIVIGVQVLSIKMAAGVRSCCRETWSRRI</sequence>
<proteinExistence type="predicted"/>
<feature type="region of interest" description="Disordered" evidence="1">
    <location>
        <begin position="20"/>
        <end position="100"/>
    </location>
</feature>